<gene>
    <name evidence="1" type="ORF">KE626_08625</name>
</gene>
<keyword evidence="2" id="KW-1185">Reference proteome</keyword>
<dbReference type="RefSeq" id="WP_211972466.1">
    <property type="nucleotide sequence ID" value="NZ_CBFHAM010000126.1"/>
</dbReference>
<dbReference type="EMBL" id="JAGTXB010000003">
    <property type="protein sequence ID" value="MBS0027369.1"/>
    <property type="molecule type" value="Genomic_DNA"/>
</dbReference>
<reference evidence="1 2" key="1">
    <citation type="submission" date="2021-04" db="EMBL/GenBank/DDBJ databases">
        <title>Chitinophaga sp. nov., isolated from the rhizosphere soil.</title>
        <authorList>
            <person name="He S."/>
        </authorList>
    </citation>
    <scope>NUCLEOTIDE SEQUENCE [LARGE SCALE GENOMIC DNA]</scope>
    <source>
        <strain evidence="1 2">2R12</strain>
    </source>
</reference>
<organism evidence="1 2">
    <name type="scientific">Chitinophaga hostae</name>
    <dbReference type="NCBI Taxonomy" id="2831022"/>
    <lineage>
        <taxon>Bacteria</taxon>
        <taxon>Pseudomonadati</taxon>
        <taxon>Bacteroidota</taxon>
        <taxon>Chitinophagia</taxon>
        <taxon>Chitinophagales</taxon>
        <taxon>Chitinophagaceae</taxon>
        <taxon>Chitinophaga</taxon>
    </lineage>
</organism>
<evidence type="ECO:0000313" key="1">
    <source>
        <dbReference type="EMBL" id="MBS0027369.1"/>
    </source>
</evidence>
<sequence length="78" mass="9357">MADFIKSGVTQAHIFINLEFVTDIEITGDHKAIHFYYTNDRRVEWKYDDEKQLEEDLNLIKHRSSDKYKSRQSGFRMS</sequence>
<protein>
    <submittedName>
        <fullName evidence="1">Uncharacterized protein</fullName>
    </submittedName>
</protein>
<evidence type="ECO:0000313" key="2">
    <source>
        <dbReference type="Proteomes" id="UP000676386"/>
    </source>
</evidence>
<comment type="caution">
    <text evidence="1">The sequence shown here is derived from an EMBL/GenBank/DDBJ whole genome shotgun (WGS) entry which is preliminary data.</text>
</comment>
<accession>A0ABS5IWP6</accession>
<proteinExistence type="predicted"/>
<name>A0ABS5IWP6_9BACT</name>
<dbReference type="Proteomes" id="UP000676386">
    <property type="component" value="Unassembled WGS sequence"/>
</dbReference>